<evidence type="ECO:0000313" key="6">
    <source>
        <dbReference type="EMBL" id="MBL0421114.1"/>
    </source>
</evidence>
<keyword evidence="7" id="KW-1185">Reference proteome</keyword>
<dbReference type="PRINTS" id="PR00039">
    <property type="entry name" value="HTHLYSR"/>
</dbReference>
<keyword evidence="4" id="KW-0804">Transcription</keyword>
<evidence type="ECO:0000256" key="2">
    <source>
        <dbReference type="ARBA" id="ARBA00023015"/>
    </source>
</evidence>
<dbReference type="GO" id="GO:0003677">
    <property type="term" value="F:DNA binding"/>
    <property type="evidence" value="ECO:0007669"/>
    <property type="project" value="UniProtKB-KW"/>
</dbReference>
<dbReference type="Gene3D" id="3.40.190.10">
    <property type="entry name" value="Periplasmic binding protein-like II"/>
    <property type="match status" value="2"/>
</dbReference>
<comment type="similarity">
    <text evidence="1">Belongs to the LysR transcriptional regulatory family.</text>
</comment>
<dbReference type="Proteomes" id="UP000613011">
    <property type="component" value="Unassembled WGS sequence"/>
</dbReference>
<proteinExistence type="inferred from homology"/>
<evidence type="ECO:0000259" key="5">
    <source>
        <dbReference type="PROSITE" id="PS50931"/>
    </source>
</evidence>
<name>A0A937D220_9BURK</name>
<dbReference type="PANTHER" id="PTHR30118">
    <property type="entry name" value="HTH-TYPE TRANSCRIPTIONAL REGULATOR LEUO-RELATED"/>
    <property type="match status" value="1"/>
</dbReference>
<keyword evidence="2" id="KW-0805">Transcription regulation</keyword>
<dbReference type="PROSITE" id="PS50931">
    <property type="entry name" value="HTH_LYSR"/>
    <property type="match status" value="1"/>
</dbReference>
<organism evidence="6 7">
    <name type="scientific">Ramlibacter aurantiacus</name>
    <dbReference type="NCBI Taxonomy" id="2801330"/>
    <lineage>
        <taxon>Bacteria</taxon>
        <taxon>Pseudomonadati</taxon>
        <taxon>Pseudomonadota</taxon>
        <taxon>Betaproteobacteria</taxon>
        <taxon>Burkholderiales</taxon>
        <taxon>Comamonadaceae</taxon>
        <taxon>Ramlibacter</taxon>
    </lineage>
</organism>
<dbReference type="GO" id="GO:0003700">
    <property type="term" value="F:DNA-binding transcription factor activity"/>
    <property type="evidence" value="ECO:0007669"/>
    <property type="project" value="InterPro"/>
</dbReference>
<evidence type="ECO:0000313" key="7">
    <source>
        <dbReference type="Proteomes" id="UP000613011"/>
    </source>
</evidence>
<dbReference type="EMBL" id="JAEQNA010000004">
    <property type="protein sequence ID" value="MBL0421114.1"/>
    <property type="molecule type" value="Genomic_DNA"/>
</dbReference>
<keyword evidence="3" id="KW-0238">DNA-binding</keyword>
<evidence type="ECO:0000256" key="3">
    <source>
        <dbReference type="ARBA" id="ARBA00023125"/>
    </source>
</evidence>
<dbReference type="InterPro" id="IPR050389">
    <property type="entry name" value="LysR-type_TF"/>
</dbReference>
<accession>A0A937D220</accession>
<dbReference type="CDD" id="cd08459">
    <property type="entry name" value="PBP2_DntR_NahR_LinR_like"/>
    <property type="match status" value="1"/>
</dbReference>
<dbReference type="InterPro" id="IPR000847">
    <property type="entry name" value="LysR_HTH_N"/>
</dbReference>
<dbReference type="AlphaFoldDB" id="A0A937D220"/>
<dbReference type="Pfam" id="PF03466">
    <property type="entry name" value="LysR_substrate"/>
    <property type="match status" value="1"/>
</dbReference>
<comment type="caution">
    <text evidence="6">The sequence shown here is derived from an EMBL/GenBank/DDBJ whole genome shotgun (WGS) entry which is preliminary data.</text>
</comment>
<evidence type="ECO:0000256" key="4">
    <source>
        <dbReference type="ARBA" id="ARBA00023163"/>
    </source>
</evidence>
<sequence length="316" mass="35276">MANIDLHTLRVFDEIYKSGSLSKTAERLGLTQPAISIALAKLRRQFDDALFVRIGHTMRPTPQAEGMLPNVQAAIAALEGTLSYRLSFDAATTDTTFRIAMTDIGQIVLLPRLLNELAVAAPHASVEMSNITDRAPQLLESGELDLVVGFAPQFPAGFYQQALFRERFACLARSDHPRIRDAPTLDAFKAEGHVVVVTSGTGHLILERTLQSLNVHRPVKVRIPNFLGLATIVGTTDYICTLPRRAALIMARDKGIAAWDVPFELPDYVVKQHWHERQMRDPANRWLREMMSRLFLSREAPLAHAQAEDRPDRVSP</sequence>
<reference evidence="6" key="1">
    <citation type="submission" date="2021-01" db="EMBL/GenBank/DDBJ databases">
        <title>Ramlibacter sp. strain AW1 16S ribosomal RNA gene Genome sequencing and assembly.</title>
        <authorList>
            <person name="Kang M."/>
        </authorList>
    </citation>
    <scope>NUCLEOTIDE SEQUENCE</scope>
    <source>
        <strain evidence="6">AW1</strain>
    </source>
</reference>
<dbReference type="Gene3D" id="1.10.10.10">
    <property type="entry name" value="Winged helix-like DNA-binding domain superfamily/Winged helix DNA-binding domain"/>
    <property type="match status" value="1"/>
</dbReference>
<protein>
    <submittedName>
        <fullName evidence="6">LysR family transcriptional regulator</fullName>
    </submittedName>
</protein>
<dbReference type="SUPFAM" id="SSF53850">
    <property type="entry name" value="Periplasmic binding protein-like II"/>
    <property type="match status" value="1"/>
</dbReference>
<gene>
    <name evidence="6" type="ORF">JI739_12215</name>
</gene>
<dbReference type="PANTHER" id="PTHR30118:SF15">
    <property type="entry name" value="TRANSCRIPTIONAL REGULATORY PROTEIN"/>
    <property type="match status" value="1"/>
</dbReference>
<dbReference type="InterPro" id="IPR036390">
    <property type="entry name" value="WH_DNA-bd_sf"/>
</dbReference>
<dbReference type="Pfam" id="PF00126">
    <property type="entry name" value="HTH_1"/>
    <property type="match status" value="1"/>
</dbReference>
<dbReference type="RefSeq" id="WP_201684195.1">
    <property type="nucleotide sequence ID" value="NZ_JAEQNA010000004.1"/>
</dbReference>
<dbReference type="SUPFAM" id="SSF46785">
    <property type="entry name" value="Winged helix' DNA-binding domain"/>
    <property type="match status" value="1"/>
</dbReference>
<dbReference type="InterPro" id="IPR036388">
    <property type="entry name" value="WH-like_DNA-bd_sf"/>
</dbReference>
<evidence type="ECO:0000256" key="1">
    <source>
        <dbReference type="ARBA" id="ARBA00009437"/>
    </source>
</evidence>
<feature type="domain" description="HTH lysR-type" evidence="5">
    <location>
        <begin position="4"/>
        <end position="61"/>
    </location>
</feature>
<dbReference type="InterPro" id="IPR005119">
    <property type="entry name" value="LysR_subst-bd"/>
</dbReference>